<dbReference type="Proteomes" id="UP000322873">
    <property type="component" value="Unassembled WGS sequence"/>
</dbReference>
<dbReference type="EMBL" id="VICG01000015">
    <property type="protein sequence ID" value="KAA8564561.1"/>
    <property type="molecule type" value="Genomic_DNA"/>
</dbReference>
<evidence type="ECO:0000313" key="1">
    <source>
        <dbReference type="EMBL" id="KAA8564561.1"/>
    </source>
</evidence>
<accession>A0A5M9J666</accession>
<protein>
    <submittedName>
        <fullName evidence="1">Uncharacterized protein</fullName>
    </submittedName>
</protein>
<name>A0A5M9J666_MONFR</name>
<organism evidence="1 2">
    <name type="scientific">Monilinia fructicola</name>
    <name type="common">Brown rot fungus</name>
    <name type="synonym">Ciboria fructicola</name>
    <dbReference type="NCBI Taxonomy" id="38448"/>
    <lineage>
        <taxon>Eukaryota</taxon>
        <taxon>Fungi</taxon>
        <taxon>Dikarya</taxon>
        <taxon>Ascomycota</taxon>
        <taxon>Pezizomycotina</taxon>
        <taxon>Leotiomycetes</taxon>
        <taxon>Helotiales</taxon>
        <taxon>Sclerotiniaceae</taxon>
        <taxon>Monilinia</taxon>
    </lineage>
</organism>
<reference evidence="1 2" key="1">
    <citation type="submission" date="2019-06" db="EMBL/GenBank/DDBJ databases">
        <title>Genome Sequence of the Brown Rot Fungal Pathogen Monilinia fructicola.</title>
        <authorList>
            <person name="De Miccolis Angelini R.M."/>
            <person name="Landi L."/>
            <person name="Abate D."/>
            <person name="Pollastro S."/>
            <person name="Romanazzi G."/>
            <person name="Faretra F."/>
        </authorList>
    </citation>
    <scope>NUCLEOTIDE SEQUENCE [LARGE SCALE GENOMIC DNA]</scope>
    <source>
        <strain evidence="1 2">Mfrc123</strain>
    </source>
</reference>
<evidence type="ECO:0000313" key="2">
    <source>
        <dbReference type="Proteomes" id="UP000322873"/>
    </source>
</evidence>
<keyword evidence="2" id="KW-1185">Reference proteome</keyword>
<sequence>MHKEHSNTPKVSGKYASIVELFFFNSVRYQSISYQFIPFNPNQDHPSHSSYPRGSHPTFIHTNHLMPPIAFTQRMMDQSRVPPIHTQPHPSVETFIL</sequence>
<proteinExistence type="predicted"/>
<dbReference type="AlphaFoldDB" id="A0A5M9J666"/>
<comment type="caution">
    <text evidence="1">The sequence shown here is derived from an EMBL/GenBank/DDBJ whole genome shotgun (WGS) entry which is preliminary data.</text>
</comment>
<gene>
    <name evidence="1" type="ORF">EYC84_011481</name>
</gene>